<sequence>MDHWVSFIRSDLTSIATRCHVLENLFFGSSGLDVTDYEQSLLSEIIRSYRRLKHLTCPSLDSAAWKHLSNLPTLVKVEISRGLDKIQLDRDNIDFGPFLNVTTLHFNIKSASDIITLIQRSEFPSLKKFAMYVTILPWAEAEQLFTHCRGAKHAIPLKTLLFPPTAQRMNAHTNLGQRLNNSFVFRSCESCH</sequence>
<gene>
    <name evidence="1" type="ORF">AZE42_11699</name>
</gene>
<evidence type="ECO:0000313" key="1">
    <source>
        <dbReference type="EMBL" id="OJA12696.1"/>
    </source>
</evidence>
<dbReference type="STRING" id="180088.A0A1J8QH46"/>
<dbReference type="Proteomes" id="UP000183567">
    <property type="component" value="Unassembled WGS sequence"/>
</dbReference>
<reference evidence="1 2" key="1">
    <citation type="submission" date="2016-03" db="EMBL/GenBank/DDBJ databases">
        <title>Comparative genomics of the ectomycorrhizal sister species Rhizopogon vinicolor and Rhizopogon vesiculosus (Basidiomycota: Boletales) reveals a divergence of the mating type B locus.</title>
        <authorList>
            <person name="Mujic A.B."/>
            <person name="Kuo A."/>
            <person name="Tritt A."/>
            <person name="Lipzen A."/>
            <person name="Chen C."/>
            <person name="Johnson J."/>
            <person name="Sharma A."/>
            <person name="Barry K."/>
            <person name="Grigoriev I.V."/>
            <person name="Spatafora J.W."/>
        </authorList>
    </citation>
    <scope>NUCLEOTIDE SEQUENCE [LARGE SCALE GENOMIC DNA]</scope>
    <source>
        <strain evidence="1 2">AM-OR11-056</strain>
    </source>
</reference>
<protein>
    <submittedName>
        <fullName evidence="1">Uncharacterized protein</fullName>
    </submittedName>
</protein>
<evidence type="ECO:0000313" key="2">
    <source>
        <dbReference type="Proteomes" id="UP000183567"/>
    </source>
</evidence>
<dbReference type="EMBL" id="LVVM01004531">
    <property type="protein sequence ID" value="OJA12696.1"/>
    <property type="molecule type" value="Genomic_DNA"/>
</dbReference>
<dbReference type="AlphaFoldDB" id="A0A1J8QH46"/>
<dbReference type="OrthoDB" id="2682015at2759"/>
<keyword evidence="2" id="KW-1185">Reference proteome</keyword>
<proteinExistence type="predicted"/>
<accession>A0A1J8QH46</accession>
<organism evidence="1 2">
    <name type="scientific">Rhizopogon vesiculosus</name>
    <dbReference type="NCBI Taxonomy" id="180088"/>
    <lineage>
        <taxon>Eukaryota</taxon>
        <taxon>Fungi</taxon>
        <taxon>Dikarya</taxon>
        <taxon>Basidiomycota</taxon>
        <taxon>Agaricomycotina</taxon>
        <taxon>Agaricomycetes</taxon>
        <taxon>Agaricomycetidae</taxon>
        <taxon>Boletales</taxon>
        <taxon>Suillineae</taxon>
        <taxon>Rhizopogonaceae</taxon>
        <taxon>Rhizopogon</taxon>
    </lineage>
</organism>
<name>A0A1J8QH46_9AGAM</name>
<comment type="caution">
    <text evidence="1">The sequence shown here is derived from an EMBL/GenBank/DDBJ whole genome shotgun (WGS) entry which is preliminary data.</text>
</comment>